<dbReference type="InterPro" id="IPR014060">
    <property type="entry name" value="PglZ"/>
</dbReference>
<evidence type="ECO:0000313" key="2">
    <source>
        <dbReference type="Proteomes" id="UP000420635"/>
    </source>
</evidence>
<dbReference type="NCBIfam" id="TIGR02687">
    <property type="entry name" value="BREX-1 system phosphatase PglZ type A"/>
    <property type="match status" value="1"/>
</dbReference>
<comment type="caution">
    <text evidence="1">The sequence shown here is derived from an EMBL/GenBank/DDBJ whole genome shotgun (WGS) entry which is preliminary data.</text>
</comment>
<reference evidence="2" key="1">
    <citation type="submission" date="2019-09" db="EMBL/GenBank/DDBJ databases">
        <title>Distinct polysaccharide growth profiles of human intestinal Prevotella copri isolates.</title>
        <authorList>
            <person name="Fehlner-Peach H."/>
            <person name="Magnabosco C."/>
            <person name="Raghavan V."/>
            <person name="Scher J.U."/>
            <person name="Tett A."/>
            <person name="Cox L.M."/>
            <person name="Gottsegen C."/>
            <person name="Watters A."/>
            <person name="Wiltshire- Gordon J.D."/>
            <person name="Segata N."/>
            <person name="Bonneau R."/>
            <person name="Littman D.R."/>
        </authorList>
    </citation>
    <scope>NUCLEOTIDE SEQUENCE [LARGE SCALE GENOMIC DNA]</scope>
    <source>
        <strain evidence="2">iP54</strain>
    </source>
</reference>
<dbReference type="Pfam" id="PF08665">
    <property type="entry name" value="PglZ"/>
    <property type="match status" value="1"/>
</dbReference>
<evidence type="ECO:0000313" key="1">
    <source>
        <dbReference type="EMBL" id="MQN91309.1"/>
    </source>
</evidence>
<dbReference type="SUPFAM" id="SSF53649">
    <property type="entry name" value="Alkaline phosphatase-like"/>
    <property type="match status" value="1"/>
</dbReference>
<gene>
    <name evidence="1" type="primary">pglZ</name>
    <name evidence="1" type="ORF">F7D59_15990</name>
</gene>
<name>A0A646HGV2_9BACT</name>
<dbReference type="InterPro" id="IPR017850">
    <property type="entry name" value="Alkaline_phosphatase_core_sf"/>
</dbReference>
<sequence length="844" mass="96416">MTENEKIKQVLTSMVEQNRYVFWYDEGGQMKDIATSLDVPGISVLEMEDNAFSIKFQMQKGKQPETGFVIYSAKPMPKDEQNWLLDYQEEGALFSADMSSLYAAECGIAMELKEKVVDKHLAFFKKADNRNKLAAKLSPGMDAAEIEKQMTAVVCKSNATCEAFTYALITEANNEETTMQADLKAYNLEDFYWQQAEAYFGYHAGRNIKDLLIVLFKNDMQSHLTGKAPTHIGKEQALTNEALIFMRDWRDSRTYGDLYTEWANRLEEELGIKEEVCEYNIQQLLNVETFPCIDKIIASYLLTEVINDSITTEQMEAIIEERENKLFFDVARHTLHALLQARYLFADIEQKMSKFTFDTAKEGFSLYERSLYTIDLHYRHYIAETNLAESKQLLSQVTERVERTYTNHYLLELAKKWQPLIDGMDTWKMKGVFSQSVFYTTYVYPFITNKKKVFVIISDALRYETMVELSERIAQMPRMETDLKPAMLSTLPSYTQLGMAALLPHKVLSYEKAADEVFADGISTKGTEARSKVLQKAVAKSKAITAEDFLKTTNAKTAFKDFDLIYIYSNMIDKTGDDKASEGMVFKATEDEMAHILQMIDLIRNGNGCNILITSDHGYLYQNETLDETDFSDFKVMGDTIIQDTRRFVIGRGLEEGDAVKTWRAEDVGLTDSTGISPLQVQTAKGLNRIRIKGAGSRFVHGGSMPQEVVVPVLHVNIKKKQGVSEVSVDILNKKSKITTNTQTISFYQNEPVSEKVKEVTLRFGFYDQADNLLSDSITLTFGSMSEDSTQREQKHRFMFKRQLSELNGQEIYLRKEQQVAGSSQFKKLEDIAYKVSVLFMAEF</sequence>
<dbReference type="EMBL" id="VZBQ01000163">
    <property type="protein sequence ID" value="MQN91309.1"/>
    <property type="molecule type" value="Genomic_DNA"/>
</dbReference>
<protein>
    <submittedName>
        <fullName evidence="1">BREX-1 system phosphatase PglZ type A</fullName>
    </submittedName>
</protein>
<accession>A0A646HGV2</accession>
<dbReference type="RefSeq" id="WP_153112503.1">
    <property type="nucleotide sequence ID" value="NZ_VZAS01000012.1"/>
</dbReference>
<organism evidence="1 2">
    <name type="scientific">Segatella copri</name>
    <dbReference type="NCBI Taxonomy" id="165179"/>
    <lineage>
        <taxon>Bacteria</taxon>
        <taxon>Pseudomonadati</taxon>
        <taxon>Bacteroidota</taxon>
        <taxon>Bacteroidia</taxon>
        <taxon>Bacteroidales</taxon>
        <taxon>Prevotellaceae</taxon>
        <taxon>Segatella</taxon>
    </lineage>
</organism>
<proteinExistence type="predicted"/>
<dbReference type="Proteomes" id="UP000420635">
    <property type="component" value="Unassembled WGS sequence"/>
</dbReference>
<dbReference type="AlphaFoldDB" id="A0A646HGV2"/>